<dbReference type="Pfam" id="PF00067">
    <property type="entry name" value="p450"/>
    <property type="match status" value="2"/>
</dbReference>
<dbReference type="GO" id="GO:0016705">
    <property type="term" value="F:oxidoreductase activity, acting on paired donors, with incorporation or reduction of molecular oxygen"/>
    <property type="evidence" value="ECO:0007669"/>
    <property type="project" value="InterPro"/>
</dbReference>
<dbReference type="OrthoDB" id="10029320at2759"/>
<evidence type="ECO:0000256" key="7">
    <source>
        <dbReference type="PIRSR" id="PIRSR602401-1"/>
    </source>
</evidence>
<dbReference type="PRINTS" id="PR00463">
    <property type="entry name" value="EP450I"/>
</dbReference>
<keyword evidence="5 7" id="KW-0408">Iron</keyword>
<dbReference type="Proteomes" id="UP000799291">
    <property type="component" value="Unassembled WGS sequence"/>
</dbReference>
<evidence type="ECO:0000256" key="2">
    <source>
        <dbReference type="ARBA" id="ARBA00022617"/>
    </source>
</evidence>
<sequence>MVQTLKELVFNLSGPAVVAYFALKLVQHRRSYRHLPKPPHHILWGHLKVFGEVWTPFPNNLHIQAANTILTQKYKLPGLGYLDLGPLGPCQLLITDPELTLIFNCYEESPQIIGAGNIATSGGAAWKAAHNMLALAFSPSHVRGMVGPLAEEVMVFRSVLQKHAVSGEKFSLESELRNLVYDFAGAAVFQTPLDTQKRESTLLRHFTDACNANFTVQSSRNPIKLLSAIGKRRAAASLSKKRGLCITDLIIREHVDKVGKNGVPALDAHFMTMATTHVKTLLLAGYSTTTSTLYFTYMLLSIYPDIVQRLREEHDTQPQKLNELEFTTNVIKEVLRFYPYPTRGQMTDPVQLAMHMHPALFPNPTVFDPDRFSRDDSPPNAWRAFERGPRACLGQTLAMNVMKITPLFTIQDFDFACADLEPTKQRVSWTNLDVIFGDRAFQEQVFEPKSRDGMPIIVRRFD</sequence>
<dbReference type="PANTHER" id="PTHR24291:SF50">
    <property type="entry name" value="BIFUNCTIONAL ALBAFLAVENONE MONOOXYGENASE_TERPENE SYNTHASE"/>
    <property type="match status" value="1"/>
</dbReference>
<proteinExistence type="inferred from homology"/>
<feature type="binding site" description="axial binding residue" evidence="7">
    <location>
        <position position="392"/>
    </location>
    <ligand>
        <name>heme</name>
        <dbReference type="ChEBI" id="CHEBI:30413"/>
    </ligand>
    <ligandPart>
        <name>Fe</name>
        <dbReference type="ChEBI" id="CHEBI:18248"/>
    </ligandPart>
</feature>
<dbReference type="EMBL" id="MU005587">
    <property type="protein sequence ID" value="KAF2682350.1"/>
    <property type="molecule type" value="Genomic_DNA"/>
</dbReference>
<evidence type="ECO:0000256" key="4">
    <source>
        <dbReference type="ARBA" id="ARBA00023002"/>
    </source>
</evidence>
<dbReference type="InterPro" id="IPR002401">
    <property type="entry name" value="Cyt_P450_E_grp-I"/>
</dbReference>
<comment type="cofactor">
    <cofactor evidence="7">
        <name>heme</name>
        <dbReference type="ChEBI" id="CHEBI:30413"/>
    </cofactor>
</comment>
<accession>A0A6G1IWJ3</accession>
<dbReference type="SUPFAM" id="SSF48264">
    <property type="entry name" value="Cytochrome P450"/>
    <property type="match status" value="1"/>
</dbReference>
<evidence type="ECO:0000256" key="6">
    <source>
        <dbReference type="ARBA" id="ARBA00023033"/>
    </source>
</evidence>
<keyword evidence="9" id="KW-1185">Reference proteome</keyword>
<dbReference type="AlphaFoldDB" id="A0A6G1IWJ3"/>
<dbReference type="InterPro" id="IPR001128">
    <property type="entry name" value="Cyt_P450"/>
</dbReference>
<dbReference type="PANTHER" id="PTHR24291">
    <property type="entry name" value="CYTOCHROME P450 FAMILY 4"/>
    <property type="match status" value="1"/>
</dbReference>
<keyword evidence="3 7" id="KW-0479">Metal-binding</keyword>
<keyword evidence="4" id="KW-0560">Oxidoreductase</keyword>
<dbReference type="GO" id="GO:0020037">
    <property type="term" value="F:heme binding"/>
    <property type="evidence" value="ECO:0007669"/>
    <property type="project" value="InterPro"/>
</dbReference>
<keyword evidence="6" id="KW-0503">Monooxygenase</keyword>
<dbReference type="Gene3D" id="1.10.630.10">
    <property type="entry name" value="Cytochrome P450"/>
    <property type="match status" value="1"/>
</dbReference>
<evidence type="ECO:0000313" key="9">
    <source>
        <dbReference type="Proteomes" id="UP000799291"/>
    </source>
</evidence>
<gene>
    <name evidence="8" type="ORF">K458DRAFT_444057</name>
</gene>
<evidence type="ECO:0000256" key="5">
    <source>
        <dbReference type="ARBA" id="ARBA00023004"/>
    </source>
</evidence>
<evidence type="ECO:0000256" key="3">
    <source>
        <dbReference type="ARBA" id="ARBA00022723"/>
    </source>
</evidence>
<dbReference type="InterPro" id="IPR036396">
    <property type="entry name" value="Cyt_P450_sf"/>
</dbReference>
<dbReference type="GO" id="GO:0005506">
    <property type="term" value="F:iron ion binding"/>
    <property type="evidence" value="ECO:0007669"/>
    <property type="project" value="InterPro"/>
</dbReference>
<evidence type="ECO:0000313" key="8">
    <source>
        <dbReference type="EMBL" id="KAF2682350.1"/>
    </source>
</evidence>
<organism evidence="8 9">
    <name type="scientific">Lentithecium fluviatile CBS 122367</name>
    <dbReference type="NCBI Taxonomy" id="1168545"/>
    <lineage>
        <taxon>Eukaryota</taxon>
        <taxon>Fungi</taxon>
        <taxon>Dikarya</taxon>
        <taxon>Ascomycota</taxon>
        <taxon>Pezizomycotina</taxon>
        <taxon>Dothideomycetes</taxon>
        <taxon>Pleosporomycetidae</taxon>
        <taxon>Pleosporales</taxon>
        <taxon>Massarineae</taxon>
        <taxon>Lentitheciaceae</taxon>
        <taxon>Lentithecium</taxon>
    </lineage>
</organism>
<name>A0A6G1IWJ3_9PLEO</name>
<dbReference type="PRINTS" id="PR00385">
    <property type="entry name" value="P450"/>
</dbReference>
<dbReference type="InterPro" id="IPR050196">
    <property type="entry name" value="Cytochrome_P450_Monoox"/>
</dbReference>
<keyword evidence="2 7" id="KW-0349">Heme</keyword>
<protein>
    <submittedName>
        <fullName evidence="8">Cytochrome P450</fullName>
    </submittedName>
</protein>
<dbReference type="GO" id="GO:0004497">
    <property type="term" value="F:monooxygenase activity"/>
    <property type="evidence" value="ECO:0007669"/>
    <property type="project" value="UniProtKB-KW"/>
</dbReference>
<reference evidence="8" key="1">
    <citation type="journal article" date="2020" name="Stud. Mycol.">
        <title>101 Dothideomycetes genomes: a test case for predicting lifestyles and emergence of pathogens.</title>
        <authorList>
            <person name="Haridas S."/>
            <person name="Albert R."/>
            <person name="Binder M."/>
            <person name="Bloem J."/>
            <person name="Labutti K."/>
            <person name="Salamov A."/>
            <person name="Andreopoulos B."/>
            <person name="Baker S."/>
            <person name="Barry K."/>
            <person name="Bills G."/>
            <person name="Bluhm B."/>
            <person name="Cannon C."/>
            <person name="Castanera R."/>
            <person name="Culley D."/>
            <person name="Daum C."/>
            <person name="Ezra D."/>
            <person name="Gonzalez J."/>
            <person name="Henrissat B."/>
            <person name="Kuo A."/>
            <person name="Liang C."/>
            <person name="Lipzen A."/>
            <person name="Lutzoni F."/>
            <person name="Magnuson J."/>
            <person name="Mondo S."/>
            <person name="Nolan M."/>
            <person name="Ohm R."/>
            <person name="Pangilinan J."/>
            <person name="Park H.-J."/>
            <person name="Ramirez L."/>
            <person name="Alfaro M."/>
            <person name="Sun H."/>
            <person name="Tritt A."/>
            <person name="Yoshinaga Y."/>
            <person name="Zwiers L.-H."/>
            <person name="Turgeon B."/>
            <person name="Goodwin S."/>
            <person name="Spatafora J."/>
            <person name="Crous P."/>
            <person name="Grigoriev I."/>
        </authorList>
    </citation>
    <scope>NUCLEOTIDE SEQUENCE</scope>
    <source>
        <strain evidence="8">CBS 122367</strain>
    </source>
</reference>
<evidence type="ECO:0000256" key="1">
    <source>
        <dbReference type="ARBA" id="ARBA00010617"/>
    </source>
</evidence>
<comment type="similarity">
    <text evidence="1">Belongs to the cytochrome P450 family.</text>
</comment>